<comment type="pathway">
    <text evidence="2 14">Glycan biosynthesis; trehalose biosynthesis.</text>
</comment>
<comment type="similarity">
    <text evidence="3 14">Belongs to the glycosyl hydrolase 13 family.</text>
</comment>
<feature type="active site" description="Nucleophile" evidence="15">
    <location>
        <position position="265"/>
    </location>
</feature>
<organism evidence="19 20">
    <name type="scientific">Chryseolinea serpens</name>
    <dbReference type="NCBI Taxonomy" id="947013"/>
    <lineage>
        <taxon>Bacteria</taxon>
        <taxon>Pseudomonadati</taxon>
        <taxon>Bacteroidota</taxon>
        <taxon>Cytophagia</taxon>
        <taxon>Cytophagales</taxon>
        <taxon>Fulvivirgaceae</taxon>
        <taxon>Chryseolinea</taxon>
    </lineage>
</organism>
<dbReference type="GO" id="GO:0033942">
    <property type="term" value="F:4-alpha-D-(1-&gt;4)-alpha-D-glucanotrehalose trehalohydrolase activity"/>
    <property type="evidence" value="ECO:0007669"/>
    <property type="project" value="UniProtKB-EC"/>
</dbReference>
<dbReference type="EC" id="3.2.1.141" evidence="4 13"/>
<dbReference type="GO" id="GO:0005992">
    <property type="term" value="P:trehalose biosynthetic process"/>
    <property type="evidence" value="ECO:0007669"/>
    <property type="project" value="UniProtKB-UniRule"/>
</dbReference>
<keyword evidence="6" id="KW-0963">Cytoplasm</keyword>
<evidence type="ECO:0000256" key="13">
    <source>
        <dbReference type="NCBIfam" id="TIGR02402"/>
    </source>
</evidence>
<dbReference type="InterPro" id="IPR006047">
    <property type="entry name" value="GH13_cat_dom"/>
</dbReference>
<evidence type="ECO:0000256" key="1">
    <source>
        <dbReference type="ARBA" id="ARBA00004496"/>
    </source>
</evidence>
<evidence type="ECO:0000256" key="8">
    <source>
        <dbReference type="ARBA" id="ARBA00023277"/>
    </source>
</evidence>
<evidence type="ECO:0000256" key="3">
    <source>
        <dbReference type="ARBA" id="ARBA00008061"/>
    </source>
</evidence>
<evidence type="ECO:0000256" key="15">
    <source>
        <dbReference type="PIRSR" id="PIRSR006337-1"/>
    </source>
</evidence>
<dbReference type="EMBL" id="FQWQ01000001">
    <property type="protein sequence ID" value="SHG59629.1"/>
    <property type="molecule type" value="Genomic_DNA"/>
</dbReference>
<dbReference type="InterPro" id="IPR017853">
    <property type="entry name" value="GH"/>
</dbReference>
<sequence length="612" mass="69651">MMQAVAIDHRRLGVNFTGEGTATVRLWAPKLEAVHIRFRDQTLPLLPEAHGYWTLTIPNLQPGDDYEFITPNGKAIPDPASLCQPQGVHGPSRAVDLAAFVWTDHKWVNPSQDDYIFYELHVGTFSPQGDFQGVIDKLSHLKALGITAIELMPVAQFPGLRNWGYDGVFPYAVHAAYGGPRGLQELVNQCHAQGIAVVLDVVYNHLGPEGNYFKEFGPYFTSKYKTPWGDAINFDDAHSDEVRRFFIENVLMWFRDFHIDALRLDAVHAIKDLSPIHILKAIRQEVDAFIQNHWCMHYLFVELDLNDTRYLDPLKRGGYGMDAQWADEFHHALRVTAGQERSGYYSDFHGVGHLAKAYRDAYVYDGQYSEHRLKCFGIPATHQAGNKFIVFSQNHDQVGNRMLGERTSALVSFSMLKVMAGATILSPFLPLLFMGEEYGEKNPFQYFVHHGDPQLIDAVRRGRREEFAAFHDAGEAPDPQSESTFRNSKLQWELQQADDHRALFQYYQALIALRKKHPALRHLDRHALEVFFEEDGDILVLHRWHHADHAWCAMNFSNRAQRVALANDQPLQNVLDSGNAHWNGKETSPGMLQASSFILPPESLVVYTGKYD</sequence>
<evidence type="ECO:0000313" key="20">
    <source>
        <dbReference type="Proteomes" id="UP000184212"/>
    </source>
</evidence>
<dbReference type="Gene3D" id="3.20.20.80">
    <property type="entry name" value="Glycosidases"/>
    <property type="match status" value="1"/>
</dbReference>
<feature type="binding site" evidence="16">
    <location>
        <begin position="327"/>
        <end position="331"/>
    </location>
    <ligand>
        <name>substrate</name>
    </ligand>
</feature>
<dbReference type="PANTHER" id="PTHR43651:SF11">
    <property type="entry name" value="MALTO-OLIGOSYLTREHALOSE TREHALOHYDROLASE"/>
    <property type="match status" value="1"/>
</dbReference>
<accession>A0A1M5L4D4</accession>
<dbReference type="PANTHER" id="PTHR43651">
    <property type="entry name" value="1,4-ALPHA-GLUCAN-BRANCHING ENZYME"/>
    <property type="match status" value="1"/>
</dbReference>
<evidence type="ECO:0000256" key="4">
    <source>
        <dbReference type="ARBA" id="ARBA00012268"/>
    </source>
</evidence>
<dbReference type="InterPro" id="IPR014756">
    <property type="entry name" value="Ig_E-set"/>
</dbReference>
<dbReference type="Pfam" id="PF00128">
    <property type="entry name" value="Alpha-amylase"/>
    <property type="match status" value="1"/>
</dbReference>
<dbReference type="NCBIfam" id="TIGR02402">
    <property type="entry name" value="trehalose_TreZ"/>
    <property type="match status" value="1"/>
</dbReference>
<evidence type="ECO:0000256" key="5">
    <source>
        <dbReference type="ARBA" id="ARBA00015938"/>
    </source>
</evidence>
<dbReference type="InterPro" id="IPR012768">
    <property type="entry name" value="Trehalose_TreZ"/>
</dbReference>
<keyword evidence="8" id="KW-0119">Carbohydrate metabolism</keyword>
<evidence type="ECO:0000256" key="6">
    <source>
        <dbReference type="ARBA" id="ARBA00022490"/>
    </source>
</evidence>
<evidence type="ECO:0000256" key="9">
    <source>
        <dbReference type="ARBA" id="ARBA00023295"/>
    </source>
</evidence>
<feature type="active site" description="Proton donor" evidence="15">
    <location>
        <position position="302"/>
    </location>
</feature>
<dbReference type="AlphaFoldDB" id="A0A1M5L4D4"/>
<dbReference type="CDD" id="cd02853">
    <property type="entry name" value="E_set_MTHase_like_N"/>
    <property type="match status" value="1"/>
</dbReference>
<evidence type="ECO:0000256" key="16">
    <source>
        <dbReference type="PIRSR" id="PIRSR006337-2"/>
    </source>
</evidence>
<evidence type="ECO:0000259" key="18">
    <source>
        <dbReference type="SMART" id="SM00642"/>
    </source>
</evidence>
<evidence type="ECO:0000256" key="17">
    <source>
        <dbReference type="PIRSR" id="PIRSR006337-3"/>
    </source>
</evidence>
<evidence type="ECO:0000256" key="2">
    <source>
        <dbReference type="ARBA" id="ARBA00005199"/>
    </source>
</evidence>
<comment type="subcellular location">
    <subcellularLocation>
        <location evidence="1 15">Cytoplasm</location>
    </subcellularLocation>
</comment>
<dbReference type="CDD" id="cd11325">
    <property type="entry name" value="AmyAc_GTHase"/>
    <property type="match status" value="1"/>
</dbReference>
<evidence type="ECO:0000256" key="14">
    <source>
        <dbReference type="PIRNR" id="PIRNR006337"/>
    </source>
</evidence>
<keyword evidence="9 14" id="KW-0326">Glycosidase</keyword>
<dbReference type="STRING" id="947013.SAMN04488109_0999"/>
<dbReference type="SUPFAM" id="SSF81296">
    <property type="entry name" value="E set domains"/>
    <property type="match status" value="1"/>
</dbReference>
<feature type="binding site" evidence="16">
    <location>
        <begin position="395"/>
        <end position="400"/>
    </location>
    <ligand>
        <name>substrate</name>
    </ligand>
</feature>
<dbReference type="Gene3D" id="2.60.40.10">
    <property type="entry name" value="Immunoglobulins"/>
    <property type="match status" value="1"/>
</dbReference>
<protein>
    <recommendedName>
        <fullName evidence="5 13">Malto-oligosyltrehalose trehalohydrolase</fullName>
        <shortName evidence="14">MTHase</shortName>
        <ecNumber evidence="4 13">3.2.1.141</ecNumber>
    </recommendedName>
    <alternativeName>
        <fullName evidence="11 14">4-alpha-D-((1-&gt;4)-alpha-D-glucano)trehalose trehalohydrolase</fullName>
    </alternativeName>
    <alternativeName>
        <fullName evidence="10 14">Maltooligosyl trehalose trehalohydrolase</fullName>
    </alternativeName>
</protein>
<dbReference type="InterPro" id="IPR013783">
    <property type="entry name" value="Ig-like_fold"/>
</dbReference>
<dbReference type="RefSeq" id="WP_317044192.1">
    <property type="nucleotide sequence ID" value="NZ_FQWQ01000001.1"/>
</dbReference>
<dbReference type="SMART" id="SM00642">
    <property type="entry name" value="Aamy"/>
    <property type="match status" value="1"/>
</dbReference>
<dbReference type="Gene3D" id="1.10.10.760">
    <property type="entry name" value="E-set domains of sugar-utilizing enzymes"/>
    <property type="match status" value="1"/>
</dbReference>
<evidence type="ECO:0000256" key="7">
    <source>
        <dbReference type="ARBA" id="ARBA00022801"/>
    </source>
</evidence>
<evidence type="ECO:0000256" key="10">
    <source>
        <dbReference type="ARBA" id="ARBA00032057"/>
    </source>
</evidence>
<reference evidence="19 20" key="1">
    <citation type="submission" date="2016-11" db="EMBL/GenBank/DDBJ databases">
        <authorList>
            <person name="Jaros S."/>
            <person name="Januszkiewicz K."/>
            <person name="Wedrychowicz H."/>
        </authorList>
    </citation>
    <scope>NUCLEOTIDE SEQUENCE [LARGE SCALE GENOMIC DNA]</scope>
    <source>
        <strain evidence="19 20">DSM 24574</strain>
    </source>
</reference>
<evidence type="ECO:0000313" key="19">
    <source>
        <dbReference type="EMBL" id="SHG59629.1"/>
    </source>
</evidence>
<dbReference type="GO" id="GO:0005737">
    <property type="term" value="C:cytoplasm"/>
    <property type="evidence" value="ECO:0007669"/>
    <property type="project" value="UniProtKB-SubCell"/>
</dbReference>
<dbReference type="Proteomes" id="UP000184212">
    <property type="component" value="Unassembled WGS sequence"/>
</dbReference>
<feature type="domain" description="Glycosyl hydrolase family 13 catalytic" evidence="18">
    <location>
        <begin position="119"/>
        <end position="463"/>
    </location>
</feature>
<feature type="binding site" evidence="16">
    <location>
        <begin position="263"/>
        <end position="268"/>
    </location>
    <ligand>
        <name>substrate</name>
    </ligand>
</feature>
<evidence type="ECO:0000256" key="12">
    <source>
        <dbReference type="ARBA" id="ARBA00034013"/>
    </source>
</evidence>
<feature type="site" description="Transition state stabilizer" evidence="17">
    <location>
        <position position="396"/>
    </location>
</feature>
<gene>
    <name evidence="19" type="ORF">SAMN04488109_0999</name>
</gene>
<keyword evidence="20" id="KW-1185">Reference proteome</keyword>
<keyword evidence="7 14" id="KW-0378">Hydrolase</keyword>
<evidence type="ECO:0000256" key="11">
    <source>
        <dbReference type="ARBA" id="ARBA00033284"/>
    </source>
</evidence>
<dbReference type="UniPathway" id="UPA00299"/>
<comment type="catalytic activity">
    <reaction evidence="12 14">
        <text>hydrolysis of (1-&gt;4)-alpha-D-glucosidic linkage in 4-alpha-D-[(1-&gt;4)-alpha-D-glucanosyl]n trehalose to yield trehalose and (1-&gt;4)-alpha-D-glucan.</text>
        <dbReference type="EC" id="3.2.1.141"/>
    </reaction>
</comment>
<proteinExistence type="inferred from homology"/>
<name>A0A1M5L4D4_9BACT</name>
<dbReference type="PIRSF" id="PIRSF006337">
    <property type="entry name" value="Trehalose_TreZ"/>
    <property type="match status" value="1"/>
</dbReference>
<dbReference type="InterPro" id="IPR044901">
    <property type="entry name" value="Trehalose_TreZ_E-set_sf"/>
</dbReference>
<dbReference type="SUPFAM" id="SSF51445">
    <property type="entry name" value="(Trans)glycosidases"/>
    <property type="match status" value="1"/>
</dbReference>